<feature type="domain" description="Alpha/beta hydrolase fold-3" evidence="3">
    <location>
        <begin position="75"/>
        <end position="293"/>
    </location>
</feature>
<evidence type="ECO:0000313" key="5">
    <source>
        <dbReference type="Proteomes" id="UP000241394"/>
    </source>
</evidence>
<dbReference type="InterPro" id="IPR050466">
    <property type="entry name" value="Carboxylest/Gibb_receptor"/>
</dbReference>
<sequence length="318" mass="34780">MDSATAAIVLDFPLFLRLYSDGRVERFSGTDVVPTSTNPVTGVRSKDIVIDTNTDLSARLFVPKITNPNQKLPLVIYFHGGGFCIETAVSPQYHNYADSLAAEANAVVLSVNYRRAPEHPLPIAYNDSWAAIQWVASHSTNGGPEVWLKDYVDFNRIFFAGDSAGANIAHNMGIRVGSEGLNRVRIVGIVLFHPYFGGKEPIGGEIGNVKGKSFSDKLWMFAYPSSSGSDDPMMNPAMDPGLSGLGCEKVLVCVAERDFLRDRGWYYKEELGKSGWGGVVEIMEAVGEDHVFHLLNPTCDNAVAMLKRVVAFINEDKA</sequence>
<dbReference type="OrthoDB" id="408631at2759"/>
<dbReference type="InterPro" id="IPR029058">
    <property type="entry name" value="AB_hydrolase_fold"/>
</dbReference>
<dbReference type="Gramene" id="PSS29355">
    <property type="protein sequence ID" value="PSS29355"/>
    <property type="gene ID" value="CEY00_Acc06971"/>
</dbReference>
<evidence type="ECO:0000256" key="2">
    <source>
        <dbReference type="PROSITE-ProRule" id="PRU10038"/>
    </source>
</evidence>
<evidence type="ECO:0000313" key="4">
    <source>
        <dbReference type="EMBL" id="PSS29355.1"/>
    </source>
</evidence>
<dbReference type="InterPro" id="IPR033140">
    <property type="entry name" value="Lipase_GDXG_put_SER_AS"/>
</dbReference>
<evidence type="ECO:0000256" key="1">
    <source>
        <dbReference type="ARBA" id="ARBA00010515"/>
    </source>
</evidence>
<reference evidence="5" key="2">
    <citation type="journal article" date="2018" name="BMC Genomics">
        <title>A manually annotated Actinidia chinensis var. chinensis (kiwifruit) genome highlights the challenges associated with draft genomes and gene prediction in plants.</title>
        <authorList>
            <person name="Pilkington S.M."/>
            <person name="Crowhurst R."/>
            <person name="Hilario E."/>
            <person name="Nardozza S."/>
            <person name="Fraser L."/>
            <person name="Peng Y."/>
            <person name="Gunaseelan K."/>
            <person name="Simpson R."/>
            <person name="Tahir J."/>
            <person name="Deroles S.C."/>
            <person name="Templeton K."/>
            <person name="Luo Z."/>
            <person name="Davy M."/>
            <person name="Cheng C."/>
            <person name="McNeilage M."/>
            <person name="Scaglione D."/>
            <person name="Liu Y."/>
            <person name="Zhang Q."/>
            <person name="Datson P."/>
            <person name="De Silva N."/>
            <person name="Gardiner S.E."/>
            <person name="Bassett H."/>
            <person name="Chagne D."/>
            <person name="McCallum J."/>
            <person name="Dzierzon H."/>
            <person name="Deng C."/>
            <person name="Wang Y.Y."/>
            <person name="Barron L."/>
            <person name="Manako K."/>
            <person name="Bowen J."/>
            <person name="Foster T.M."/>
            <person name="Erridge Z.A."/>
            <person name="Tiffin H."/>
            <person name="Waite C.N."/>
            <person name="Davies K.M."/>
            <person name="Grierson E.P."/>
            <person name="Laing W.A."/>
            <person name="Kirk R."/>
            <person name="Chen X."/>
            <person name="Wood M."/>
            <person name="Montefiori M."/>
            <person name="Brummell D.A."/>
            <person name="Schwinn K.E."/>
            <person name="Catanach A."/>
            <person name="Fullerton C."/>
            <person name="Li D."/>
            <person name="Meiyalaghan S."/>
            <person name="Nieuwenhuizen N."/>
            <person name="Read N."/>
            <person name="Prakash R."/>
            <person name="Hunter D."/>
            <person name="Zhang H."/>
            <person name="McKenzie M."/>
            <person name="Knabel M."/>
            <person name="Harris A."/>
            <person name="Allan A.C."/>
            <person name="Gleave A."/>
            <person name="Chen A."/>
            <person name="Janssen B.J."/>
            <person name="Plunkett B."/>
            <person name="Ampomah-Dwamena C."/>
            <person name="Voogd C."/>
            <person name="Leif D."/>
            <person name="Lafferty D."/>
            <person name="Souleyre E.J.F."/>
            <person name="Varkonyi-Gasic E."/>
            <person name="Gambi F."/>
            <person name="Hanley J."/>
            <person name="Yao J.L."/>
            <person name="Cheung J."/>
            <person name="David K.M."/>
            <person name="Warren B."/>
            <person name="Marsh K."/>
            <person name="Snowden K.C."/>
            <person name="Lin-Wang K."/>
            <person name="Brian L."/>
            <person name="Martinez-Sanchez M."/>
            <person name="Wang M."/>
            <person name="Ileperuma N."/>
            <person name="Macnee N."/>
            <person name="Campin R."/>
            <person name="McAtee P."/>
            <person name="Drummond R.S.M."/>
            <person name="Espley R.V."/>
            <person name="Ireland H.S."/>
            <person name="Wu R."/>
            <person name="Atkinson R.G."/>
            <person name="Karunairetnam S."/>
            <person name="Bulley S."/>
            <person name="Chunkath S."/>
            <person name="Hanley Z."/>
            <person name="Storey R."/>
            <person name="Thrimawithana A.H."/>
            <person name="Thomson S."/>
            <person name="David C."/>
            <person name="Testolin R."/>
            <person name="Huang H."/>
            <person name="Hellens R.P."/>
            <person name="Schaffer R.J."/>
        </authorList>
    </citation>
    <scope>NUCLEOTIDE SEQUENCE [LARGE SCALE GENOMIC DNA]</scope>
    <source>
        <strain evidence="5">cv. Red5</strain>
    </source>
</reference>
<dbReference type="FunCoup" id="A0A2R6RH46">
    <property type="interactions" value="467"/>
</dbReference>
<accession>A0A2R6RH46</accession>
<dbReference type="PANTHER" id="PTHR23024:SF467">
    <property type="entry name" value="CARBOXYLESTERASE 12-RELATED"/>
    <property type="match status" value="1"/>
</dbReference>
<dbReference type="EMBL" id="NKQK01000006">
    <property type="protein sequence ID" value="PSS29355.1"/>
    <property type="molecule type" value="Genomic_DNA"/>
</dbReference>
<dbReference type="GO" id="GO:0016787">
    <property type="term" value="F:hydrolase activity"/>
    <property type="evidence" value="ECO:0007669"/>
    <property type="project" value="InterPro"/>
</dbReference>
<dbReference type="SUPFAM" id="SSF53474">
    <property type="entry name" value="alpha/beta-Hydrolases"/>
    <property type="match status" value="1"/>
</dbReference>
<protein>
    <submittedName>
        <fullName evidence="4">Carboxylesterase 12</fullName>
    </submittedName>
</protein>
<dbReference type="AlphaFoldDB" id="A0A2R6RH46"/>
<name>A0A2R6RH46_ACTCC</name>
<dbReference type="Gene3D" id="3.40.50.1820">
    <property type="entry name" value="alpha/beta hydrolase"/>
    <property type="match status" value="1"/>
</dbReference>
<organism evidence="4 5">
    <name type="scientific">Actinidia chinensis var. chinensis</name>
    <name type="common">Chinese soft-hair kiwi</name>
    <dbReference type="NCBI Taxonomy" id="1590841"/>
    <lineage>
        <taxon>Eukaryota</taxon>
        <taxon>Viridiplantae</taxon>
        <taxon>Streptophyta</taxon>
        <taxon>Embryophyta</taxon>
        <taxon>Tracheophyta</taxon>
        <taxon>Spermatophyta</taxon>
        <taxon>Magnoliopsida</taxon>
        <taxon>eudicotyledons</taxon>
        <taxon>Gunneridae</taxon>
        <taxon>Pentapetalae</taxon>
        <taxon>asterids</taxon>
        <taxon>Ericales</taxon>
        <taxon>Actinidiaceae</taxon>
        <taxon>Actinidia</taxon>
    </lineage>
</organism>
<dbReference type="PANTHER" id="PTHR23024">
    <property type="entry name" value="ARYLACETAMIDE DEACETYLASE"/>
    <property type="match status" value="1"/>
</dbReference>
<keyword evidence="5" id="KW-1185">Reference proteome</keyword>
<dbReference type="InParanoid" id="A0A2R6RH46"/>
<reference evidence="4 5" key="1">
    <citation type="submission" date="2017-07" db="EMBL/GenBank/DDBJ databases">
        <title>An improved, manually edited Actinidia chinensis var. chinensis (kiwifruit) genome highlights the challenges associated with draft genomes and gene prediction in plants.</title>
        <authorList>
            <person name="Pilkington S."/>
            <person name="Crowhurst R."/>
            <person name="Hilario E."/>
            <person name="Nardozza S."/>
            <person name="Fraser L."/>
            <person name="Peng Y."/>
            <person name="Gunaseelan K."/>
            <person name="Simpson R."/>
            <person name="Tahir J."/>
            <person name="Deroles S."/>
            <person name="Templeton K."/>
            <person name="Luo Z."/>
            <person name="Davy M."/>
            <person name="Cheng C."/>
            <person name="Mcneilage M."/>
            <person name="Scaglione D."/>
            <person name="Liu Y."/>
            <person name="Zhang Q."/>
            <person name="Datson P."/>
            <person name="De Silva N."/>
            <person name="Gardiner S."/>
            <person name="Bassett H."/>
            <person name="Chagne D."/>
            <person name="Mccallum J."/>
            <person name="Dzierzon H."/>
            <person name="Deng C."/>
            <person name="Wang Y.-Y."/>
            <person name="Barron N."/>
            <person name="Manako K."/>
            <person name="Bowen J."/>
            <person name="Foster T."/>
            <person name="Erridge Z."/>
            <person name="Tiffin H."/>
            <person name="Waite C."/>
            <person name="Davies K."/>
            <person name="Grierson E."/>
            <person name="Laing W."/>
            <person name="Kirk R."/>
            <person name="Chen X."/>
            <person name="Wood M."/>
            <person name="Montefiori M."/>
            <person name="Brummell D."/>
            <person name="Schwinn K."/>
            <person name="Catanach A."/>
            <person name="Fullerton C."/>
            <person name="Li D."/>
            <person name="Meiyalaghan S."/>
            <person name="Nieuwenhuizen N."/>
            <person name="Read N."/>
            <person name="Prakash R."/>
            <person name="Hunter D."/>
            <person name="Zhang H."/>
            <person name="Mckenzie M."/>
            <person name="Knabel M."/>
            <person name="Harris A."/>
            <person name="Allan A."/>
            <person name="Chen A."/>
            <person name="Janssen B."/>
            <person name="Plunkett B."/>
            <person name="Dwamena C."/>
            <person name="Voogd C."/>
            <person name="Leif D."/>
            <person name="Lafferty D."/>
            <person name="Souleyre E."/>
            <person name="Varkonyi-Gasic E."/>
            <person name="Gambi F."/>
            <person name="Hanley J."/>
            <person name="Yao J.-L."/>
            <person name="Cheung J."/>
            <person name="David K."/>
            <person name="Warren B."/>
            <person name="Marsh K."/>
            <person name="Snowden K."/>
            <person name="Lin-Wang K."/>
            <person name="Brian L."/>
            <person name="Martinez-Sanchez M."/>
            <person name="Wang M."/>
            <person name="Ileperuma N."/>
            <person name="Macnee N."/>
            <person name="Campin R."/>
            <person name="Mcatee P."/>
            <person name="Drummond R."/>
            <person name="Espley R."/>
            <person name="Ireland H."/>
            <person name="Wu R."/>
            <person name="Atkinson R."/>
            <person name="Karunairetnam S."/>
            <person name="Bulley S."/>
            <person name="Chunkath S."/>
            <person name="Hanley Z."/>
            <person name="Storey R."/>
            <person name="Thrimawithana A."/>
            <person name="Thomson S."/>
            <person name="David C."/>
            <person name="Testolin R."/>
        </authorList>
    </citation>
    <scope>NUCLEOTIDE SEQUENCE [LARGE SCALE GENOMIC DNA]</scope>
    <source>
        <strain evidence="5">cv. Red5</strain>
        <tissue evidence="4">Young leaf</tissue>
    </source>
</reference>
<dbReference type="OMA" id="DQPTHEY"/>
<comment type="caution">
    <text evidence="4">The sequence shown here is derived from an EMBL/GenBank/DDBJ whole genome shotgun (WGS) entry which is preliminary data.</text>
</comment>
<gene>
    <name evidence="4" type="ORF">CEY00_Acc06971</name>
</gene>
<dbReference type="STRING" id="1590841.A0A2R6RH46"/>
<feature type="active site" evidence="2">
    <location>
        <position position="163"/>
    </location>
</feature>
<dbReference type="InterPro" id="IPR013094">
    <property type="entry name" value="AB_hydrolase_3"/>
</dbReference>
<dbReference type="Proteomes" id="UP000241394">
    <property type="component" value="Chromosome LG6"/>
</dbReference>
<comment type="similarity">
    <text evidence="1">Belongs to the 'GDXG' lipolytic enzyme family.</text>
</comment>
<dbReference type="Pfam" id="PF07859">
    <property type="entry name" value="Abhydrolase_3"/>
    <property type="match status" value="1"/>
</dbReference>
<evidence type="ECO:0000259" key="3">
    <source>
        <dbReference type="Pfam" id="PF07859"/>
    </source>
</evidence>
<dbReference type="PROSITE" id="PS01174">
    <property type="entry name" value="LIPASE_GDXG_SER"/>
    <property type="match status" value="1"/>
</dbReference>
<proteinExistence type="inferred from homology"/>